<dbReference type="OrthoDB" id="9801978at2"/>
<dbReference type="Gene3D" id="3.40.1390.10">
    <property type="entry name" value="MurE/MurF, N-terminal domain"/>
    <property type="match status" value="1"/>
</dbReference>
<dbReference type="AlphaFoldDB" id="A0A5A8F3F4"/>
<name>A0A5A8F3F4_9BACT</name>
<protein>
    <submittedName>
        <fullName evidence="11">UDP-N-acetylmuramoyl-tripeptide--D-alanyl-D-alanine ligase</fullName>
    </submittedName>
</protein>
<dbReference type="Proteomes" id="UP000322876">
    <property type="component" value="Unassembled WGS sequence"/>
</dbReference>
<evidence type="ECO:0000256" key="7">
    <source>
        <dbReference type="ARBA" id="ARBA00022984"/>
    </source>
</evidence>
<keyword evidence="6" id="KW-0133">Cell shape</keyword>
<dbReference type="GO" id="GO:0071555">
    <property type="term" value="P:cell wall organization"/>
    <property type="evidence" value="ECO:0007669"/>
    <property type="project" value="UniProtKB-KW"/>
</dbReference>
<dbReference type="SUPFAM" id="SSF63418">
    <property type="entry name" value="MurE/MurF N-terminal domain"/>
    <property type="match status" value="1"/>
</dbReference>
<keyword evidence="5" id="KW-0067">ATP-binding</keyword>
<evidence type="ECO:0000256" key="3">
    <source>
        <dbReference type="ARBA" id="ARBA00022618"/>
    </source>
</evidence>
<dbReference type="PANTHER" id="PTHR43024:SF1">
    <property type="entry name" value="UDP-N-ACETYLMURAMOYL-TRIPEPTIDE--D-ALANYL-D-ALANINE LIGASE"/>
    <property type="match status" value="1"/>
</dbReference>
<keyword evidence="7" id="KW-0573">Peptidoglycan synthesis</keyword>
<dbReference type="InterPro" id="IPR035911">
    <property type="entry name" value="MurE/MurF_N"/>
</dbReference>
<accession>A0A5A8F3F4</accession>
<evidence type="ECO:0000256" key="5">
    <source>
        <dbReference type="ARBA" id="ARBA00022840"/>
    </source>
</evidence>
<dbReference type="PANTHER" id="PTHR43024">
    <property type="entry name" value="UDP-N-ACETYLMURAMOYL-TRIPEPTIDE--D-ALANYL-D-ALANINE LIGASE"/>
    <property type="match status" value="1"/>
</dbReference>
<dbReference type="GO" id="GO:0047480">
    <property type="term" value="F:UDP-N-acetylmuramoyl-tripeptide-D-alanyl-D-alanine ligase activity"/>
    <property type="evidence" value="ECO:0007669"/>
    <property type="project" value="InterPro"/>
</dbReference>
<keyword evidence="12" id="KW-1185">Reference proteome</keyword>
<dbReference type="NCBIfam" id="TIGR01143">
    <property type="entry name" value="murF"/>
    <property type="match status" value="1"/>
</dbReference>
<keyword evidence="4" id="KW-0547">Nucleotide-binding</keyword>
<dbReference type="GO" id="GO:0008360">
    <property type="term" value="P:regulation of cell shape"/>
    <property type="evidence" value="ECO:0007669"/>
    <property type="project" value="UniProtKB-KW"/>
</dbReference>
<keyword evidence="9" id="KW-0961">Cell wall biogenesis/degradation</keyword>
<evidence type="ECO:0000256" key="4">
    <source>
        <dbReference type="ARBA" id="ARBA00022741"/>
    </source>
</evidence>
<evidence type="ECO:0000256" key="2">
    <source>
        <dbReference type="ARBA" id="ARBA00022598"/>
    </source>
</evidence>
<feature type="domain" description="Mur ligase central" evidence="10">
    <location>
        <begin position="108"/>
        <end position="292"/>
    </location>
</feature>
<dbReference type="InterPro" id="IPR013221">
    <property type="entry name" value="Mur_ligase_cen"/>
</dbReference>
<dbReference type="InterPro" id="IPR036565">
    <property type="entry name" value="Mur-like_cat_sf"/>
</dbReference>
<proteinExistence type="predicted"/>
<keyword evidence="3" id="KW-0132">Cell division</keyword>
<dbReference type="SUPFAM" id="SSF53623">
    <property type="entry name" value="MurD-like peptide ligases, catalytic domain"/>
    <property type="match status" value="1"/>
</dbReference>
<dbReference type="EMBL" id="VFJB01000006">
    <property type="protein sequence ID" value="KAA0257857.1"/>
    <property type="molecule type" value="Genomic_DNA"/>
</dbReference>
<dbReference type="GO" id="GO:0005524">
    <property type="term" value="F:ATP binding"/>
    <property type="evidence" value="ECO:0007669"/>
    <property type="project" value="UniProtKB-KW"/>
</dbReference>
<evidence type="ECO:0000256" key="9">
    <source>
        <dbReference type="ARBA" id="ARBA00023316"/>
    </source>
</evidence>
<dbReference type="Gene3D" id="3.40.1190.10">
    <property type="entry name" value="Mur-like, catalytic domain"/>
    <property type="match status" value="1"/>
</dbReference>
<dbReference type="Pfam" id="PF08245">
    <property type="entry name" value="Mur_ligase_M"/>
    <property type="match status" value="1"/>
</dbReference>
<evidence type="ECO:0000256" key="6">
    <source>
        <dbReference type="ARBA" id="ARBA00022960"/>
    </source>
</evidence>
<dbReference type="GO" id="GO:0009252">
    <property type="term" value="P:peptidoglycan biosynthetic process"/>
    <property type="evidence" value="ECO:0007669"/>
    <property type="project" value="UniProtKB-KW"/>
</dbReference>
<dbReference type="InterPro" id="IPR005863">
    <property type="entry name" value="UDP-N-AcMur_synth"/>
</dbReference>
<evidence type="ECO:0000313" key="12">
    <source>
        <dbReference type="Proteomes" id="UP000322876"/>
    </source>
</evidence>
<dbReference type="RefSeq" id="WP_149266830.1">
    <property type="nucleotide sequence ID" value="NZ_VFJB01000006.1"/>
</dbReference>
<dbReference type="SUPFAM" id="SSF53244">
    <property type="entry name" value="MurD-like peptide ligases, peptide-binding domain"/>
    <property type="match status" value="1"/>
</dbReference>
<dbReference type="GO" id="GO:0051301">
    <property type="term" value="P:cell division"/>
    <property type="evidence" value="ECO:0007669"/>
    <property type="project" value="UniProtKB-KW"/>
</dbReference>
<organism evidence="11 12">
    <name type="scientific">Deferribacter autotrophicus</name>
    <dbReference type="NCBI Taxonomy" id="500465"/>
    <lineage>
        <taxon>Bacteria</taxon>
        <taxon>Pseudomonadati</taxon>
        <taxon>Deferribacterota</taxon>
        <taxon>Deferribacteres</taxon>
        <taxon>Deferribacterales</taxon>
        <taxon>Deferribacteraceae</taxon>
        <taxon>Deferribacter</taxon>
    </lineage>
</organism>
<keyword evidence="1" id="KW-0963">Cytoplasm</keyword>
<evidence type="ECO:0000313" key="11">
    <source>
        <dbReference type="EMBL" id="KAA0257857.1"/>
    </source>
</evidence>
<evidence type="ECO:0000259" key="10">
    <source>
        <dbReference type="Pfam" id="PF08245"/>
    </source>
</evidence>
<reference evidence="11 12" key="1">
    <citation type="submission" date="2019-06" db="EMBL/GenBank/DDBJ databases">
        <title>Genomic insights into carbon and energy metabolism of Deferribacter autotrophicus revealed new metabolic traits in the phylum Deferribacteres.</title>
        <authorList>
            <person name="Slobodkin A.I."/>
            <person name="Slobodkina G.B."/>
            <person name="Allioux M."/>
            <person name="Alain K."/>
            <person name="Jebbar M."/>
            <person name="Shadrin V."/>
            <person name="Kublanov I.V."/>
            <person name="Toshchakov S.V."/>
            <person name="Bonch-Osmolovskaya E.A."/>
        </authorList>
    </citation>
    <scope>NUCLEOTIDE SEQUENCE [LARGE SCALE GENOMIC DNA]</scope>
    <source>
        <strain evidence="11 12">SL50</strain>
    </source>
</reference>
<evidence type="ECO:0000256" key="8">
    <source>
        <dbReference type="ARBA" id="ARBA00023306"/>
    </source>
</evidence>
<comment type="caution">
    <text evidence="11">The sequence shown here is derived from an EMBL/GenBank/DDBJ whole genome shotgun (WGS) entry which is preliminary data.</text>
</comment>
<sequence>MKELKLKEAIKNMIDFIAPTSVEYRNFVINSKEVKKGDIFVGIKGVRNDGNSFYKEAYRNGASLVIFDNPYFYNEAPLNKVLVKDSVEAIKSVGKWKLERSVAKRIAITGSMGKTSTKNLLYSIFSNQYQTYMSYKNYNNELGIAISCANMEDEVDYAIFELGTNSEGEIKTYSNYINPEIAVVTKIGHSHIGNFKTKENIAREKFSIISPDTVKELWIHEDDELFLNKKDLGRIKLFTYGIKEHSDVVLKSVSKTGSIYQFEVEFKGKLYRFELRHFFKHFIMNAVLAAGIALNEGIEYEYIFEGIKSFRPEEKRGEIIKLDDYIIIDDTYNASFESIIAAIDSLDEYEVRSEKFAIIGEMAEIDEFEDKLYSELINYAKAKKGINFLFCGEYFSSFSSQENLKYFKNKAVLYRYLEKINAGVFLVKASRSRKFEEVVDYLKQRGSKKNVI</sequence>
<gene>
    <name evidence="11" type="ORF">FHQ18_08940</name>
</gene>
<keyword evidence="8" id="KW-0131">Cell cycle</keyword>
<keyword evidence="2 11" id="KW-0436">Ligase</keyword>
<dbReference type="InterPro" id="IPR036615">
    <property type="entry name" value="Mur_ligase_C_dom_sf"/>
</dbReference>
<dbReference type="Gene3D" id="3.90.190.20">
    <property type="entry name" value="Mur ligase, C-terminal domain"/>
    <property type="match status" value="1"/>
</dbReference>
<dbReference type="InterPro" id="IPR051046">
    <property type="entry name" value="MurCDEF_CellWall_CoF430Synth"/>
</dbReference>
<evidence type="ECO:0000256" key="1">
    <source>
        <dbReference type="ARBA" id="ARBA00022490"/>
    </source>
</evidence>